<protein>
    <submittedName>
        <fullName evidence="4">Adenylate/guanylate cyclase</fullName>
    </submittedName>
</protein>
<evidence type="ECO:0000256" key="1">
    <source>
        <dbReference type="ARBA" id="ARBA00005381"/>
    </source>
</evidence>
<dbReference type="EMBL" id="FN563149">
    <property type="protein sequence ID" value="CBH49881.1"/>
    <property type="molecule type" value="Genomic_DNA"/>
</dbReference>
<gene>
    <name evidence="4" type="ordered locus">REQ_38960</name>
</gene>
<evidence type="ECO:0000256" key="2">
    <source>
        <dbReference type="SAM" id="MobiDB-lite"/>
    </source>
</evidence>
<dbReference type="Gene3D" id="3.30.70.1230">
    <property type="entry name" value="Nucleotide cyclase"/>
    <property type="match status" value="1"/>
</dbReference>
<feature type="domain" description="Guanylate cyclase" evidence="3">
    <location>
        <begin position="141"/>
        <end position="253"/>
    </location>
</feature>
<name>A0A3S5YBD5_RHOH1</name>
<dbReference type="AlphaFoldDB" id="A0A3S5YBD5"/>
<dbReference type="Pfam" id="PF00211">
    <property type="entry name" value="Guanylate_cyc"/>
    <property type="match status" value="1"/>
</dbReference>
<dbReference type="PROSITE" id="PS50125">
    <property type="entry name" value="GUANYLATE_CYCLASE_2"/>
    <property type="match status" value="1"/>
</dbReference>
<dbReference type="SMART" id="SM00044">
    <property type="entry name" value="CYCc"/>
    <property type="match status" value="1"/>
</dbReference>
<dbReference type="InterPro" id="IPR050697">
    <property type="entry name" value="Adenylyl/Guanylyl_Cyclase_3/4"/>
</dbReference>
<sequence>MWGSSRRNRRHAAVLRDDPATITLAGVSDDPEGDATPEPVPTDSGTEGGYAKVTGSVAKWVRDADRQPQLVDAVRRIRRSLPGDPSFGDPLSTAGPGGARAAARMLDTGAGASREVSMAALQVLQAVLEKTWGSPANGEVTIVFTDLVGFSSWSLQVGDGATLSLLREVAATIEPPMIERGGQVVKRLGDGLMVVFDHPDRAVEAVFAARAALATLDHAGYRPRMRVGLHTGAPQPIGADWFGVDVNVAARMMELGGNGNVVVSGNTHDAIGEERLAELGLVARRYRRGLLAAPQRGVPEDLRVYVLRPAPAPR</sequence>
<organism evidence="4">
    <name type="scientific">Rhodococcus hoagii (strain 103S)</name>
    <name type="common">Rhodococcus equi</name>
    <dbReference type="NCBI Taxonomy" id="685727"/>
    <lineage>
        <taxon>Bacteria</taxon>
        <taxon>Bacillati</taxon>
        <taxon>Actinomycetota</taxon>
        <taxon>Actinomycetes</taxon>
        <taxon>Mycobacteriales</taxon>
        <taxon>Nocardiaceae</taxon>
        <taxon>Prescottella</taxon>
    </lineage>
</organism>
<dbReference type="CDD" id="cd07302">
    <property type="entry name" value="CHD"/>
    <property type="match status" value="1"/>
</dbReference>
<evidence type="ECO:0000313" key="4">
    <source>
        <dbReference type="EMBL" id="CBH49881.1"/>
    </source>
</evidence>
<proteinExistence type="inferred from homology"/>
<dbReference type="PANTHER" id="PTHR43081">
    <property type="entry name" value="ADENYLATE CYCLASE, TERMINAL-DIFFERENTIATION SPECIFIC-RELATED"/>
    <property type="match status" value="1"/>
</dbReference>
<dbReference type="KEGG" id="req:REQ_38960"/>
<accession>A0A3S5YBD5</accession>
<dbReference type="Proteomes" id="UP001154400">
    <property type="component" value="Chromosome"/>
</dbReference>
<feature type="region of interest" description="Disordered" evidence="2">
    <location>
        <begin position="1"/>
        <end position="50"/>
    </location>
</feature>
<dbReference type="InterPro" id="IPR001054">
    <property type="entry name" value="A/G_cyclase"/>
</dbReference>
<dbReference type="PANTHER" id="PTHR43081:SF19">
    <property type="entry name" value="PH-SENSITIVE ADENYLATE CYCLASE RV1264"/>
    <property type="match status" value="1"/>
</dbReference>
<evidence type="ECO:0000259" key="3">
    <source>
        <dbReference type="PROSITE" id="PS50125"/>
    </source>
</evidence>
<reference evidence="4" key="1">
    <citation type="journal article" date="2010" name="PLoS Genet.">
        <title>The genome of a pathogenic rhodococcus: cooptive virulence underpinned by key gene acquisitions.</title>
        <authorList>
            <person name="Letek M."/>
            <person name="Gonzalez P."/>
            <person name="Macarthur I."/>
            <person name="Rodriguez H."/>
            <person name="Freeman T.C."/>
            <person name="Valero-Rello A."/>
            <person name="Blanco M."/>
            <person name="Buckley T."/>
            <person name="Cherevach I."/>
            <person name="Fahey R."/>
            <person name="Hapeshi A."/>
            <person name="Holdstock J."/>
            <person name="Leadon D."/>
            <person name="Navas J."/>
            <person name="Ocampo A."/>
            <person name="Quail M.A."/>
            <person name="Sanders M."/>
            <person name="Scortti M.M."/>
            <person name="Prescott J.F."/>
            <person name="Fogarty U."/>
            <person name="Meijer W.G."/>
            <person name="Parkhill J."/>
            <person name="Bentley S.D."/>
            <person name="Vazquez-Boland J.A."/>
        </authorList>
    </citation>
    <scope>NUCLEOTIDE SEQUENCE [LARGE SCALE GENOMIC DNA]</scope>
    <source>
        <strain evidence="4 5">103S</strain>
    </source>
</reference>
<feature type="compositionally biased region" description="Basic residues" evidence="2">
    <location>
        <begin position="1"/>
        <end position="13"/>
    </location>
</feature>
<dbReference type="SUPFAM" id="SSF55073">
    <property type="entry name" value="Nucleotide cyclase"/>
    <property type="match status" value="1"/>
</dbReference>
<dbReference type="InterPro" id="IPR029787">
    <property type="entry name" value="Nucleotide_cyclase"/>
</dbReference>
<dbReference type="GO" id="GO:0035556">
    <property type="term" value="P:intracellular signal transduction"/>
    <property type="evidence" value="ECO:0007669"/>
    <property type="project" value="InterPro"/>
</dbReference>
<dbReference type="GO" id="GO:0006171">
    <property type="term" value="P:cAMP biosynthetic process"/>
    <property type="evidence" value="ECO:0007669"/>
    <property type="project" value="TreeGrafter"/>
</dbReference>
<comment type="similarity">
    <text evidence="1">Belongs to the adenylyl cyclase class-3 family.</text>
</comment>
<evidence type="ECO:0000313" key="5">
    <source>
        <dbReference type="Proteomes" id="UP000006892"/>
    </source>
</evidence>
<dbReference type="GO" id="GO:0004016">
    <property type="term" value="F:adenylate cyclase activity"/>
    <property type="evidence" value="ECO:0007669"/>
    <property type="project" value="UniProtKB-ARBA"/>
</dbReference>